<evidence type="ECO:0000313" key="12">
    <source>
        <dbReference type="Proteomes" id="UP001280121"/>
    </source>
</evidence>
<dbReference type="CDD" id="cd02120">
    <property type="entry name" value="PA_subtilisin_like"/>
    <property type="match status" value="1"/>
</dbReference>
<organism evidence="11 12">
    <name type="scientific">Dipteronia dyeriana</name>
    <dbReference type="NCBI Taxonomy" id="168575"/>
    <lineage>
        <taxon>Eukaryota</taxon>
        <taxon>Viridiplantae</taxon>
        <taxon>Streptophyta</taxon>
        <taxon>Embryophyta</taxon>
        <taxon>Tracheophyta</taxon>
        <taxon>Spermatophyta</taxon>
        <taxon>Magnoliopsida</taxon>
        <taxon>eudicotyledons</taxon>
        <taxon>Gunneridae</taxon>
        <taxon>Pentapetalae</taxon>
        <taxon>rosids</taxon>
        <taxon>malvids</taxon>
        <taxon>Sapindales</taxon>
        <taxon>Sapindaceae</taxon>
        <taxon>Hippocastanoideae</taxon>
        <taxon>Acereae</taxon>
        <taxon>Dipteronia</taxon>
    </lineage>
</organism>
<evidence type="ECO:0000256" key="6">
    <source>
        <dbReference type="PROSITE-ProRule" id="PRU01240"/>
    </source>
</evidence>
<evidence type="ECO:0000256" key="7">
    <source>
        <dbReference type="SAM" id="MobiDB-lite"/>
    </source>
</evidence>
<dbReference type="Gene3D" id="3.40.50.200">
    <property type="entry name" value="Peptidase S8/S53 domain"/>
    <property type="match status" value="1"/>
</dbReference>
<comment type="caution">
    <text evidence="6">Lacks conserved residue(s) required for the propagation of feature annotation.</text>
</comment>
<dbReference type="InterPro" id="IPR041469">
    <property type="entry name" value="Subtilisin-like_FN3"/>
</dbReference>
<dbReference type="AlphaFoldDB" id="A0AAD9TJW2"/>
<evidence type="ECO:0000256" key="5">
    <source>
        <dbReference type="ARBA" id="ARBA00022825"/>
    </source>
</evidence>
<gene>
    <name evidence="11" type="ORF">Ddye_032271</name>
</gene>
<comment type="similarity">
    <text evidence="1 6">Belongs to the peptidase S8 family.</text>
</comment>
<feature type="compositionally biased region" description="Basic and acidic residues" evidence="7">
    <location>
        <begin position="131"/>
        <end position="143"/>
    </location>
</feature>
<dbReference type="Pfam" id="PF00082">
    <property type="entry name" value="Peptidase_S8"/>
    <property type="match status" value="1"/>
</dbReference>
<evidence type="ECO:0000256" key="1">
    <source>
        <dbReference type="ARBA" id="ARBA00011073"/>
    </source>
</evidence>
<evidence type="ECO:0000256" key="2">
    <source>
        <dbReference type="ARBA" id="ARBA00022670"/>
    </source>
</evidence>
<dbReference type="InterPro" id="IPR037045">
    <property type="entry name" value="S8pro/Inhibitor_I9_sf"/>
</dbReference>
<evidence type="ECO:0000313" key="11">
    <source>
        <dbReference type="EMBL" id="KAK2637479.1"/>
    </source>
</evidence>
<keyword evidence="12" id="KW-1185">Reference proteome</keyword>
<reference evidence="11" key="1">
    <citation type="journal article" date="2023" name="Plant J.">
        <title>Genome sequences and population genomics provide insights into the demographic history, inbreeding, and mutation load of two 'living fossil' tree species of Dipteronia.</title>
        <authorList>
            <person name="Feng Y."/>
            <person name="Comes H.P."/>
            <person name="Chen J."/>
            <person name="Zhu S."/>
            <person name="Lu R."/>
            <person name="Zhang X."/>
            <person name="Li P."/>
            <person name="Qiu J."/>
            <person name="Olsen K.M."/>
            <person name="Qiu Y."/>
        </authorList>
    </citation>
    <scope>NUCLEOTIDE SEQUENCE</scope>
    <source>
        <strain evidence="11">KIB01</strain>
    </source>
</reference>
<dbReference type="InterPro" id="IPR023828">
    <property type="entry name" value="Peptidase_S8_Ser-AS"/>
</dbReference>
<proteinExistence type="inferred from homology"/>
<keyword evidence="2" id="KW-0645">Protease</keyword>
<dbReference type="Pfam" id="PF17766">
    <property type="entry name" value="fn3_6"/>
    <property type="match status" value="1"/>
</dbReference>
<dbReference type="EMBL" id="JANJYI010000009">
    <property type="protein sequence ID" value="KAK2637479.1"/>
    <property type="molecule type" value="Genomic_DNA"/>
</dbReference>
<name>A0AAD9TJW2_9ROSI</name>
<keyword evidence="3" id="KW-0732">Signal</keyword>
<dbReference type="Gene3D" id="2.60.40.2310">
    <property type="match status" value="1"/>
</dbReference>
<dbReference type="InterPro" id="IPR000209">
    <property type="entry name" value="Peptidase_S8/S53_dom"/>
</dbReference>
<accession>A0AAD9TJW2</accession>
<dbReference type="InterPro" id="IPR015500">
    <property type="entry name" value="Peptidase_S8_subtilisin-rel"/>
</dbReference>
<evidence type="ECO:0000259" key="10">
    <source>
        <dbReference type="Pfam" id="PF17766"/>
    </source>
</evidence>
<evidence type="ECO:0000259" key="8">
    <source>
        <dbReference type="Pfam" id="PF00082"/>
    </source>
</evidence>
<evidence type="ECO:0000256" key="3">
    <source>
        <dbReference type="ARBA" id="ARBA00022729"/>
    </source>
</evidence>
<evidence type="ECO:0000256" key="4">
    <source>
        <dbReference type="ARBA" id="ARBA00022801"/>
    </source>
</evidence>
<dbReference type="InterPro" id="IPR045051">
    <property type="entry name" value="SBT"/>
</dbReference>
<feature type="domain" description="Subtilisin-like protease fibronectin type-III" evidence="10">
    <location>
        <begin position="540"/>
        <end position="641"/>
    </location>
</feature>
<feature type="region of interest" description="Disordered" evidence="7">
    <location>
        <begin position="131"/>
        <end position="151"/>
    </location>
</feature>
<dbReference type="PROSITE" id="PS00138">
    <property type="entry name" value="SUBTILASE_SER"/>
    <property type="match status" value="1"/>
</dbReference>
<dbReference type="PANTHER" id="PTHR10795">
    <property type="entry name" value="PROPROTEIN CONVERTASE SUBTILISIN/KEXIN"/>
    <property type="match status" value="1"/>
</dbReference>
<comment type="caution">
    <text evidence="11">The sequence shown here is derived from an EMBL/GenBank/DDBJ whole genome shotgun (WGS) entry which is preliminary data.</text>
</comment>
<evidence type="ECO:0000259" key="9">
    <source>
        <dbReference type="Pfam" id="PF05922"/>
    </source>
</evidence>
<protein>
    <recommendedName>
        <fullName evidence="13">Cucumisin</fullName>
    </recommendedName>
</protein>
<keyword evidence="5" id="KW-0720">Serine protease</keyword>
<dbReference type="SUPFAM" id="SSF52743">
    <property type="entry name" value="Subtilisin-like"/>
    <property type="match status" value="1"/>
</dbReference>
<dbReference type="PRINTS" id="PR00723">
    <property type="entry name" value="SUBTILISIN"/>
</dbReference>
<dbReference type="GO" id="GO:0004252">
    <property type="term" value="F:serine-type endopeptidase activity"/>
    <property type="evidence" value="ECO:0007669"/>
    <property type="project" value="InterPro"/>
</dbReference>
<dbReference type="InterPro" id="IPR010259">
    <property type="entry name" value="S8pro/Inhibitor_I9"/>
</dbReference>
<dbReference type="InterPro" id="IPR036852">
    <property type="entry name" value="Peptidase_S8/S53_dom_sf"/>
</dbReference>
<evidence type="ECO:0008006" key="13">
    <source>
        <dbReference type="Google" id="ProtNLM"/>
    </source>
</evidence>
<sequence>MAKAYIVYMGGLPDPEAQLSVSSLHTNMLQQVVGSGASDHLLHSYQRSFNGFVAKLTQEEGQRLEVRRASSESNVIIGMLTRESGQSLKALVINILAHLPQHGRVVAKYLPISLVITKLLELNTTKLMENSEKEISSHQETRSQGHGSHTSSIAAGSLVSQASLYGIAAGTACGGVRSARIAVYKVCWSDGCPDADILAAFDDAIADGVNLISISIGGVVAFDYFKHPIAIGAFHAMKNGIFTPTAAGNSGPDPATVTNLSPWALSVAAGTIDRKFVTKVKLGNGQVYAGISISTLDLKGKMFPLIYGGDAPNKTGGFHEIIYIHLRCRYCSLGTLDRNLVEGKIVVCDFQTDVTEAIVAGTAGTILQGDFRDVAYNTPIAASYLTLHDGSEVETYLNSTRGPNAITSDILTEADILAAWSEATTVSEYEGDTRVVPYNIISGTSMACPHATAAAAYIKSFHPTWSPAAIKSALLTTEQHRARVCIRIRPSKSCPGLVYDAGEIDYVKFLCGQGYNTKNLRVITGDMFSCSKANNGSVWDLNLPSFTLSTNPGISTTITRIFHRSVTNVGSPGSIYKAIIVKNQPGIEIQVVPRALSFRFSGEKKSFIVKVTVNLAKSNNKMMVSGSLIWDDGVHQVRSPTVDYIPSQSST</sequence>
<dbReference type="Proteomes" id="UP001280121">
    <property type="component" value="Unassembled WGS sequence"/>
</dbReference>
<feature type="domain" description="Inhibitor I9" evidence="9">
    <location>
        <begin position="5"/>
        <end position="65"/>
    </location>
</feature>
<keyword evidence="4" id="KW-0378">Hydrolase</keyword>
<dbReference type="GO" id="GO:0006508">
    <property type="term" value="P:proteolysis"/>
    <property type="evidence" value="ECO:0007669"/>
    <property type="project" value="UniProtKB-KW"/>
</dbReference>
<dbReference type="Pfam" id="PF05922">
    <property type="entry name" value="Inhibitor_I9"/>
    <property type="match status" value="1"/>
</dbReference>
<dbReference type="Gene3D" id="3.30.70.80">
    <property type="entry name" value="Peptidase S8 propeptide/proteinase inhibitor I9"/>
    <property type="match status" value="1"/>
</dbReference>
<feature type="domain" description="Peptidase S8/S53" evidence="8">
    <location>
        <begin position="130"/>
        <end position="479"/>
    </location>
</feature>
<dbReference type="PROSITE" id="PS51892">
    <property type="entry name" value="SUBTILASE"/>
    <property type="match status" value="1"/>
</dbReference>
<dbReference type="Gene3D" id="3.50.30.30">
    <property type="match status" value="1"/>
</dbReference>